<comment type="caution">
    <text evidence="1">The sequence shown here is derived from an EMBL/GenBank/DDBJ whole genome shotgun (WGS) entry which is preliminary data.</text>
</comment>
<protein>
    <submittedName>
        <fullName evidence="1">Uncharacterized protein</fullName>
    </submittedName>
</protein>
<gene>
    <name evidence="1" type="ORF">VaNZ11_017020</name>
</gene>
<accession>A0ABQ5SP07</accession>
<sequence>MSTAGVHQYTSRELTATNRPSTAEVCCRYGRGAAASVGRHGRSVQWQWGGAGYTVEEDAWGAASARISIKRSRAAVSSAITESSSSGIPATADGPSAAAGLGSLTTWATSDANAANDRFGNTLACAQRPLHPQERRRNCQRVARAPTSVVVACHWSLAGRTE</sequence>
<evidence type="ECO:0000313" key="2">
    <source>
        <dbReference type="Proteomes" id="UP001165090"/>
    </source>
</evidence>
<proteinExistence type="predicted"/>
<keyword evidence="2" id="KW-1185">Reference proteome</keyword>
<name>A0ABQ5SP07_9CHLO</name>
<dbReference type="EMBL" id="BSDZ01000119">
    <property type="protein sequence ID" value="GLI71727.1"/>
    <property type="molecule type" value="Genomic_DNA"/>
</dbReference>
<evidence type="ECO:0000313" key="1">
    <source>
        <dbReference type="EMBL" id="GLI71727.1"/>
    </source>
</evidence>
<reference evidence="1 2" key="1">
    <citation type="journal article" date="2023" name="IScience">
        <title>Expanded male sex-determining region conserved during the evolution of homothallism in the green alga Volvox.</title>
        <authorList>
            <person name="Yamamoto K."/>
            <person name="Matsuzaki R."/>
            <person name="Mahakham W."/>
            <person name="Heman W."/>
            <person name="Sekimoto H."/>
            <person name="Kawachi M."/>
            <person name="Minakuchi Y."/>
            <person name="Toyoda A."/>
            <person name="Nozaki H."/>
        </authorList>
    </citation>
    <scope>NUCLEOTIDE SEQUENCE [LARGE SCALE GENOMIC DNA]</scope>
    <source>
        <strain evidence="1 2">NIES-4468</strain>
    </source>
</reference>
<dbReference type="Proteomes" id="UP001165090">
    <property type="component" value="Unassembled WGS sequence"/>
</dbReference>
<organism evidence="1 2">
    <name type="scientific">Volvox africanus</name>
    <dbReference type="NCBI Taxonomy" id="51714"/>
    <lineage>
        <taxon>Eukaryota</taxon>
        <taxon>Viridiplantae</taxon>
        <taxon>Chlorophyta</taxon>
        <taxon>core chlorophytes</taxon>
        <taxon>Chlorophyceae</taxon>
        <taxon>CS clade</taxon>
        <taxon>Chlamydomonadales</taxon>
        <taxon>Volvocaceae</taxon>
        <taxon>Volvox</taxon>
    </lineage>
</organism>